<evidence type="ECO:0000256" key="1">
    <source>
        <dbReference type="SAM" id="MobiDB-lite"/>
    </source>
</evidence>
<keyword evidence="3" id="KW-1185">Reference proteome</keyword>
<dbReference type="AlphaFoldDB" id="A0A392NEP6"/>
<dbReference type="EMBL" id="LXQA010035607">
    <property type="protein sequence ID" value="MCH97669.1"/>
    <property type="molecule type" value="Genomic_DNA"/>
</dbReference>
<evidence type="ECO:0000313" key="3">
    <source>
        <dbReference type="Proteomes" id="UP000265520"/>
    </source>
</evidence>
<feature type="region of interest" description="Disordered" evidence="1">
    <location>
        <begin position="174"/>
        <end position="200"/>
    </location>
</feature>
<protein>
    <submittedName>
        <fullName evidence="2">TIR-NBS-LRR RCT1 resistance protein</fullName>
    </submittedName>
</protein>
<name>A0A392NEP6_9FABA</name>
<sequence>MMLSIVYYSFSENITSEGFHGLLIINYTKINFQFYKRDTLNSFGHEDWQIITINLEPGNKVEVMVIFGEGFIVDKTTVSLLYDETVSKEMERCHVIDEEDVIVSGNDDNNVSVYDGDNEAINRFGEGTLDHMQITRHADGLYADVVGPIQPVPDYLDQPAEEIRAAEARRDLEDQVLPPEGEPERQPTVAPEAIEPTLGAQILDAIR</sequence>
<comment type="caution">
    <text evidence="2">The sequence shown here is derived from an EMBL/GenBank/DDBJ whole genome shotgun (WGS) entry which is preliminary data.</text>
</comment>
<reference evidence="2 3" key="1">
    <citation type="journal article" date="2018" name="Front. Plant Sci.">
        <title>Red Clover (Trifolium pratense) and Zigzag Clover (T. medium) - A Picture of Genomic Similarities and Differences.</title>
        <authorList>
            <person name="Dluhosova J."/>
            <person name="Istvanek J."/>
            <person name="Nedelnik J."/>
            <person name="Repkova J."/>
        </authorList>
    </citation>
    <scope>NUCLEOTIDE SEQUENCE [LARGE SCALE GENOMIC DNA]</scope>
    <source>
        <strain evidence="3">cv. 10/8</strain>
        <tissue evidence="2">Leaf</tissue>
    </source>
</reference>
<proteinExistence type="predicted"/>
<evidence type="ECO:0000313" key="2">
    <source>
        <dbReference type="EMBL" id="MCH97669.1"/>
    </source>
</evidence>
<dbReference type="Proteomes" id="UP000265520">
    <property type="component" value="Unassembled WGS sequence"/>
</dbReference>
<organism evidence="2 3">
    <name type="scientific">Trifolium medium</name>
    <dbReference type="NCBI Taxonomy" id="97028"/>
    <lineage>
        <taxon>Eukaryota</taxon>
        <taxon>Viridiplantae</taxon>
        <taxon>Streptophyta</taxon>
        <taxon>Embryophyta</taxon>
        <taxon>Tracheophyta</taxon>
        <taxon>Spermatophyta</taxon>
        <taxon>Magnoliopsida</taxon>
        <taxon>eudicotyledons</taxon>
        <taxon>Gunneridae</taxon>
        <taxon>Pentapetalae</taxon>
        <taxon>rosids</taxon>
        <taxon>fabids</taxon>
        <taxon>Fabales</taxon>
        <taxon>Fabaceae</taxon>
        <taxon>Papilionoideae</taxon>
        <taxon>50 kb inversion clade</taxon>
        <taxon>NPAAA clade</taxon>
        <taxon>Hologalegina</taxon>
        <taxon>IRL clade</taxon>
        <taxon>Trifolieae</taxon>
        <taxon>Trifolium</taxon>
    </lineage>
</organism>
<accession>A0A392NEP6</accession>
<feature type="non-terminal residue" evidence="2">
    <location>
        <position position="207"/>
    </location>
</feature>